<name>A0A2J7R981_9NEOP</name>
<dbReference type="Proteomes" id="UP000235965">
    <property type="component" value="Unassembled WGS sequence"/>
</dbReference>
<proteinExistence type="predicted"/>
<reference evidence="1 2" key="1">
    <citation type="submission" date="2017-12" db="EMBL/GenBank/DDBJ databases">
        <title>Hemimetabolous genomes reveal molecular basis of termite eusociality.</title>
        <authorList>
            <person name="Harrison M.C."/>
            <person name="Jongepier E."/>
            <person name="Robertson H.M."/>
            <person name="Arning N."/>
            <person name="Bitard-Feildel T."/>
            <person name="Chao H."/>
            <person name="Childers C.P."/>
            <person name="Dinh H."/>
            <person name="Doddapaneni H."/>
            <person name="Dugan S."/>
            <person name="Gowin J."/>
            <person name="Greiner C."/>
            <person name="Han Y."/>
            <person name="Hu H."/>
            <person name="Hughes D.S.T."/>
            <person name="Huylmans A.-K."/>
            <person name="Kemena C."/>
            <person name="Kremer L.P.M."/>
            <person name="Lee S.L."/>
            <person name="Lopez-Ezquerra A."/>
            <person name="Mallet L."/>
            <person name="Monroy-Kuhn J.M."/>
            <person name="Moser A."/>
            <person name="Murali S.C."/>
            <person name="Muzny D.M."/>
            <person name="Otani S."/>
            <person name="Piulachs M.-D."/>
            <person name="Poelchau M."/>
            <person name="Qu J."/>
            <person name="Schaub F."/>
            <person name="Wada-Katsumata A."/>
            <person name="Worley K.C."/>
            <person name="Xie Q."/>
            <person name="Ylla G."/>
            <person name="Poulsen M."/>
            <person name="Gibbs R.A."/>
            <person name="Schal C."/>
            <person name="Richards S."/>
            <person name="Belles X."/>
            <person name="Korb J."/>
            <person name="Bornberg-Bauer E."/>
        </authorList>
    </citation>
    <scope>NUCLEOTIDE SEQUENCE [LARGE SCALE GENOMIC DNA]</scope>
    <source>
        <tissue evidence="1">Whole body</tissue>
    </source>
</reference>
<protein>
    <recommendedName>
        <fullName evidence="3">Endonuclease/exonuclease/phosphatase domain-containing protein</fullName>
    </recommendedName>
</protein>
<dbReference type="Gene3D" id="3.60.10.10">
    <property type="entry name" value="Endonuclease/exonuclease/phosphatase"/>
    <property type="match status" value="1"/>
</dbReference>
<dbReference type="AlphaFoldDB" id="A0A2J7R981"/>
<dbReference type="InterPro" id="IPR036691">
    <property type="entry name" value="Endo/exonu/phosph_ase_sf"/>
</dbReference>
<dbReference type="EMBL" id="NEVH01006603">
    <property type="protein sequence ID" value="PNF37383.1"/>
    <property type="molecule type" value="Genomic_DNA"/>
</dbReference>
<organism evidence="1 2">
    <name type="scientific">Cryptotermes secundus</name>
    <dbReference type="NCBI Taxonomy" id="105785"/>
    <lineage>
        <taxon>Eukaryota</taxon>
        <taxon>Metazoa</taxon>
        <taxon>Ecdysozoa</taxon>
        <taxon>Arthropoda</taxon>
        <taxon>Hexapoda</taxon>
        <taxon>Insecta</taxon>
        <taxon>Pterygota</taxon>
        <taxon>Neoptera</taxon>
        <taxon>Polyneoptera</taxon>
        <taxon>Dictyoptera</taxon>
        <taxon>Blattodea</taxon>
        <taxon>Blattoidea</taxon>
        <taxon>Termitoidae</taxon>
        <taxon>Kalotermitidae</taxon>
        <taxon>Cryptotermitinae</taxon>
        <taxon>Cryptotermes</taxon>
    </lineage>
</organism>
<accession>A0A2J7R981</accession>
<dbReference type="InParanoid" id="A0A2J7R981"/>
<dbReference type="SUPFAM" id="SSF56219">
    <property type="entry name" value="DNase I-like"/>
    <property type="match status" value="1"/>
</dbReference>
<evidence type="ECO:0000313" key="1">
    <source>
        <dbReference type="EMBL" id="PNF37383.1"/>
    </source>
</evidence>
<comment type="caution">
    <text evidence="1">The sequence shown here is derived from an EMBL/GenBank/DDBJ whole genome shotgun (WGS) entry which is preliminary data.</text>
</comment>
<evidence type="ECO:0008006" key="3">
    <source>
        <dbReference type="Google" id="ProtNLM"/>
    </source>
</evidence>
<keyword evidence="2" id="KW-1185">Reference proteome</keyword>
<evidence type="ECO:0000313" key="2">
    <source>
        <dbReference type="Proteomes" id="UP000235965"/>
    </source>
</evidence>
<dbReference type="STRING" id="105785.A0A2J7R981"/>
<sequence length="188" mass="22251">MSPTEDKIDDIKDRFSEEREHVFNKLLMYHIKILLGDFNAKVGREDIFKLTIGNESLHEIMFPHRNIHKFSWISPDGKIHNQIDHILIDRRRHSSILDVRSFTAADCDIDHCLVVAKVRERLAVSKQTMHRVHMKRFNLKELNEVEAKEQYCVEISNRFTALENFETEVDVNKPSETIRISKFLPRRV</sequence>
<gene>
    <name evidence="1" type="ORF">B7P43_G16290</name>
</gene>